<protein>
    <recommendedName>
        <fullName evidence="3">Crinkler (CRN) family protein</fullName>
    </recommendedName>
</protein>
<reference evidence="1" key="1">
    <citation type="submission" date="2023-08" db="EMBL/GenBank/DDBJ databases">
        <title>Reference Genome Resource for the Citrus Pathogen Phytophthora citrophthora.</title>
        <authorList>
            <person name="Moller H."/>
            <person name="Coetzee B."/>
            <person name="Rose L.J."/>
            <person name="Van Niekerk J.M."/>
        </authorList>
    </citation>
    <scope>NUCLEOTIDE SEQUENCE</scope>
    <source>
        <strain evidence="1">STE-U-9442</strain>
    </source>
</reference>
<gene>
    <name evidence="1" type="ORF">P3T76_004423</name>
</gene>
<comment type="caution">
    <text evidence="1">The sequence shown here is derived from an EMBL/GenBank/DDBJ whole genome shotgun (WGS) entry which is preliminary data.</text>
</comment>
<evidence type="ECO:0000313" key="2">
    <source>
        <dbReference type="Proteomes" id="UP001259832"/>
    </source>
</evidence>
<keyword evidence="2" id="KW-1185">Reference proteome</keyword>
<name>A0AAD9LQB2_9STRA</name>
<dbReference type="EMBL" id="JASMQC010000006">
    <property type="protein sequence ID" value="KAK1944511.1"/>
    <property type="molecule type" value="Genomic_DNA"/>
</dbReference>
<evidence type="ECO:0000313" key="1">
    <source>
        <dbReference type="EMBL" id="KAK1944511.1"/>
    </source>
</evidence>
<dbReference type="Proteomes" id="UP001259832">
    <property type="component" value="Unassembled WGS sequence"/>
</dbReference>
<organism evidence="1 2">
    <name type="scientific">Phytophthora citrophthora</name>
    <dbReference type="NCBI Taxonomy" id="4793"/>
    <lineage>
        <taxon>Eukaryota</taxon>
        <taxon>Sar</taxon>
        <taxon>Stramenopiles</taxon>
        <taxon>Oomycota</taxon>
        <taxon>Peronosporomycetes</taxon>
        <taxon>Peronosporales</taxon>
        <taxon>Peronosporaceae</taxon>
        <taxon>Phytophthora</taxon>
    </lineage>
</organism>
<sequence length="301" mass="34726">MGKSQLVFALGGEGRKLPRPWFYWPLGANTTGSQWVYQNFSSIVYAFDSMEKKDETNHHEEEEEEEEEEDVLDCDSFFYQTQKLWTHGFILELLRYCFRVNKGSQMIRIEKQSFKVIKSDLEAVDAVRSQMETDGKVLPFFILDEMRPSRKDKKVSAFQLNVFRACGLIVVVMGTDGNISNLVTKARHSRSNPCWWMSVVSSFPTYQFIPFHGTDKNGAWKRAIALHPVVEDITKHSRGLFSRYFVDAVVQFFVLGKDDNETFELADLLDEAFETVSKKTQKVKDFMSTQEGRDAQLMALS</sequence>
<accession>A0AAD9LQB2</accession>
<evidence type="ECO:0008006" key="3">
    <source>
        <dbReference type="Google" id="ProtNLM"/>
    </source>
</evidence>
<proteinExistence type="predicted"/>
<dbReference type="AlphaFoldDB" id="A0AAD9LQB2"/>